<evidence type="ECO:0000256" key="2">
    <source>
        <dbReference type="ARBA" id="ARBA00022525"/>
    </source>
</evidence>
<dbReference type="PANTHER" id="PTHR11339:SF396">
    <property type="entry name" value="SCO-SPONDIN"/>
    <property type="match status" value="1"/>
</dbReference>
<dbReference type="GO" id="GO:0031012">
    <property type="term" value="C:extracellular matrix"/>
    <property type="evidence" value="ECO:0007669"/>
    <property type="project" value="TreeGrafter"/>
</dbReference>
<evidence type="ECO:0000313" key="6">
    <source>
        <dbReference type="Proteomes" id="UP000335636"/>
    </source>
</evidence>
<dbReference type="AlphaFoldDB" id="A0A5E4CR42"/>
<accession>A0A5E4CR42</accession>
<dbReference type="Proteomes" id="UP000335636">
    <property type="component" value="Unassembled WGS sequence"/>
</dbReference>
<keyword evidence="2" id="KW-0964">Secreted</keyword>
<evidence type="ECO:0000256" key="1">
    <source>
        <dbReference type="ARBA" id="ARBA00004613"/>
    </source>
</evidence>
<dbReference type="GO" id="GO:0005615">
    <property type="term" value="C:extracellular space"/>
    <property type="evidence" value="ECO:0007669"/>
    <property type="project" value="TreeGrafter"/>
</dbReference>
<comment type="subcellular location">
    <subcellularLocation>
        <location evidence="1">Secreted</location>
    </subcellularLocation>
</comment>
<feature type="domain" description="VWF/SSPO/Zonadhesin-like cysteine-rich" evidence="4">
    <location>
        <begin position="164"/>
        <end position="236"/>
    </location>
</feature>
<dbReference type="SMART" id="SM00832">
    <property type="entry name" value="C8"/>
    <property type="match status" value="1"/>
</dbReference>
<gene>
    <name evidence="5" type="ORF">MONAX_5E016048</name>
</gene>
<keyword evidence="3" id="KW-1015">Disulfide bond</keyword>
<dbReference type="PANTHER" id="PTHR11339">
    <property type="entry name" value="EXTRACELLULAR MATRIX GLYCOPROTEIN RELATED"/>
    <property type="match status" value="1"/>
</dbReference>
<comment type="caution">
    <text evidence="5">The sequence shown here is derived from an EMBL/GenBank/DDBJ whole genome shotgun (WGS) entry which is preliminary data.</text>
</comment>
<dbReference type="Pfam" id="PF08742">
    <property type="entry name" value="C8"/>
    <property type="match status" value="1"/>
</dbReference>
<dbReference type="InterPro" id="IPR050780">
    <property type="entry name" value="Mucin_vWF_Thrombospondin_sf"/>
</dbReference>
<proteinExistence type="predicted"/>
<name>A0A5E4CR42_MARMO</name>
<keyword evidence="6" id="KW-1185">Reference proteome</keyword>
<organism evidence="5 6">
    <name type="scientific">Marmota monax</name>
    <name type="common">Woodchuck</name>
    <dbReference type="NCBI Taxonomy" id="9995"/>
    <lineage>
        <taxon>Eukaryota</taxon>
        <taxon>Metazoa</taxon>
        <taxon>Chordata</taxon>
        <taxon>Craniata</taxon>
        <taxon>Vertebrata</taxon>
        <taxon>Euteleostomi</taxon>
        <taxon>Mammalia</taxon>
        <taxon>Eutheria</taxon>
        <taxon>Euarchontoglires</taxon>
        <taxon>Glires</taxon>
        <taxon>Rodentia</taxon>
        <taxon>Sciuromorpha</taxon>
        <taxon>Sciuridae</taxon>
        <taxon>Xerinae</taxon>
        <taxon>Marmotini</taxon>
        <taxon>Marmota</taxon>
    </lineage>
</organism>
<protein>
    <recommendedName>
        <fullName evidence="4">VWF/SSPO/Zonadhesin-like cysteine-rich domain-containing protein</fullName>
    </recommendedName>
</protein>
<evidence type="ECO:0000313" key="5">
    <source>
        <dbReference type="EMBL" id="VTJ83740.1"/>
    </source>
</evidence>
<evidence type="ECO:0000256" key="3">
    <source>
        <dbReference type="ARBA" id="ARBA00023157"/>
    </source>
</evidence>
<dbReference type="EMBL" id="CABDUW010001755">
    <property type="protein sequence ID" value="VTJ83740.1"/>
    <property type="molecule type" value="Genomic_DNA"/>
</dbReference>
<evidence type="ECO:0000259" key="4">
    <source>
        <dbReference type="SMART" id="SM00832"/>
    </source>
</evidence>
<sequence>MGESQVGLVASEGHSDGPIPIQALPLPPESFCSCSPIHPPAPRHPIIRLLFQELCWWMGRMWDCPGLALRASASPEPPPPFCCYAGQESVSSGEWLTLQPTSPWPPTMPTRCARRRQDDFLTPAGDVETSTADFASRFQVAGNGKCSSGDSVLLFPCSTHSQHLAFAEAVCAILHGPAFQDCHRLVDREPFQLRCLAAVCGCAPGRDCLCAVLSAYAHRCAQEGALLSWRNQTLCREPLPRQPYLTLPPTSSFWPLLGEAGKGRNL</sequence>
<reference evidence="5" key="1">
    <citation type="submission" date="2019-04" db="EMBL/GenBank/DDBJ databases">
        <authorList>
            <person name="Alioto T."/>
            <person name="Alioto T."/>
        </authorList>
    </citation>
    <scope>NUCLEOTIDE SEQUENCE [LARGE SCALE GENOMIC DNA]</scope>
</reference>
<dbReference type="InterPro" id="IPR014853">
    <property type="entry name" value="VWF/SSPO/ZAN-like_Cys-rich_dom"/>
</dbReference>